<dbReference type="KEGG" id="aph:APH_1196"/>
<dbReference type="STRING" id="212042.APH_1196"/>
<gene>
    <name evidence="1" type="ordered locus">APH_1196</name>
</gene>
<dbReference type="AlphaFoldDB" id="Q2GIS2"/>
<dbReference type="Proteomes" id="UP000001943">
    <property type="component" value="Chromosome"/>
</dbReference>
<proteinExistence type="predicted"/>
<dbReference type="PaxDb" id="212042-APH_1196"/>
<name>Q2GIS2_ANAPZ</name>
<protein>
    <submittedName>
        <fullName evidence="1">Uncharacterized protein</fullName>
    </submittedName>
</protein>
<evidence type="ECO:0000313" key="2">
    <source>
        <dbReference type="Proteomes" id="UP000001943"/>
    </source>
</evidence>
<dbReference type="HOGENOM" id="CLU_3283989_0_0_5"/>
<accession>Q2GIS2</accession>
<dbReference type="EnsemblBacteria" id="ABD44202">
    <property type="protein sequence ID" value="ABD44202"/>
    <property type="gene ID" value="APH_1196"/>
</dbReference>
<sequence length="40" mass="4388">MTIAIDIITLPKEKAISKKEGLPFKENENMLGAVARAKFA</sequence>
<organism evidence="1 2">
    <name type="scientific">Anaplasma phagocytophilum (strain HZ)</name>
    <dbReference type="NCBI Taxonomy" id="212042"/>
    <lineage>
        <taxon>Bacteria</taxon>
        <taxon>Pseudomonadati</taxon>
        <taxon>Pseudomonadota</taxon>
        <taxon>Alphaproteobacteria</taxon>
        <taxon>Rickettsiales</taxon>
        <taxon>Anaplasmataceae</taxon>
        <taxon>Anaplasma</taxon>
        <taxon>phagocytophilum group</taxon>
    </lineage>
</organism>
<evidence type="ECO:0000313" key="1">
    <source>
        <dbReference type="EMBL" id="ABD44202.1"/>
    </source>
</evidence>
<dbReference type="EMBL" id="CP000235">
    <property type="protein sequence ID" value="ABD44202.1"/>
    <property type="molecule type" value="Genomic_DNA"/>
</dbReference>
<reference evidence="1 2" key="1">
    <citation type="journal article" date="2006" name="PLoS Genet.">
        <title>Comparative genomics of emerging human ehrlichiosis agents.</title>
        <authorList>
            <person name="Dunning Hotopp J.C."/>
            <person name="Lin M."/>
            <person name="Madupu R."/>
            <person name="Crabtree J."/>
            <person name="Angiuoli S.V."/>
            <person name="Eisen J.A."/>
            <person name="Seshadri R."/>
            <person name="Ren Q."/>
            <person name="Wu M."/>
            <person name="Utterback T.R."/>
            <person name="Smith S."/>
            <person name="Lewis M."/>
            <person name="Khouri H."/>
            <person name="Zhang C."/>
            <person name="Niu H."/>
            <person name="Lin Q."/>
            <person name="Ohashi N."/>
            <person name="Zhi N."/>
            <person name="Nelson W."/>
            <person name="Brinkac L.M."/>
            <person name="Dodson R.J."/>
            <person name="Rosovitz M.J."/>
            <person name="Sundaram J."/>
            <person name="Daugherty S.C."/>
            <person name="Davidsen T."/>
            <person name="Durkin A.S."/>
            <person name="Gwinn M."/>
            <person name="Haft D.H."/>
            <person name="Selengut J.D."/>
            <person name="Sullivan S.A."/>
            <person name="Zafar N."/>
            <person name="Zhou L."/>
            <person name="Benahmed F."/>
            <person name="Forberger H."/>
            <person name="Halpin R."/>
            <person name="Mulligan S."/>
            <person name="Robinson J."/>
            <person name="White O."/>
            <person name="Rikihisa Y."/>
            <person name="Tettelin H."/>
        </authorList>
    </citation>
    <scope>NUCLEOTIDE SEQUENCE [LARGE SCALE GENOMIC DNA]</scope>
    <source>
        <strain evidence="1 2">HZ</strain>
    </source>
</reference>
<keyword evidence="2" id="KW-1185">Reference proteome</keyword>